<accession>A0A8J3N571</accession>
<organism evidence="10 11">
    <name type="scientific">Reticulibacter mediterranei</name>
    <dbReference type="NCBI Taxonomy" id="2778369"/>
    <lineage>
        <taxon>Bacteria</taxon>
        <taxon>Bacillati</taxon>
        <taxon>Chloroflexota</taxon>
        <taxon>Ktedonobacteria</taxon>
        <taxon>Ktedonobacterales</taxon>
        <taxon>Reticulibacteraceae</taxon>
        <taxon>Reticulibacter</taxon>
    </lineage>
</organism>
<keyword evidence="10" id="KW-0449">Lipoprotein</keyword>
<evidence type="ECO:0000256" key="1">
    <source>
        <dbReference type="ARBA" id="ARBA00004418"/>
    </source>
</evidence>
<gene>
    <name evidence="10" type="ORF">KSF_061180</name>
</gene>
<dbReference type="CDD" id="cd13553">
    <property type="entry name" value="PBP2_NrtA_CpmA_like"/>
    <property type="match status" value="1"/>
</dbReference>
<dbReference type="InterPro" id="IPR044527">
    <property type="entry name" value="NrtA/CpmA_ABC-bd_dom"/>
</dbReference>
<proteinExistence type="inferred from homology"/>
<dbReference type="GO" id="GO:0042626">
    <property type="term" value="F:ATPase-coupled transmembrane transporter activity"/>
    <property type="evidence" value="ECO:0007669"/>
    <property type="project" value="InterPro"/>
</dbReference>
<dbReference type="RefSeq" id="WP_220208334.1">
    <property type="nucleotide sequence ID" value="NZ_BNJK01000001.1"/>
</dbReference>
<dbReference type="EMBL" id="BNJK01000001">
    <property type="protein sequence ID" value="GHO96070.1"/>
    <property type="molecule type" value="Genomic_DNA"/>
</dbReference>
<feature type="domain" description="Solute-binding protein family 3/N-terminal" evidence="9">
    <location>
        <begin position="56"/>
        <end position="275"/>
    </location>
</feature>
<evidence type="ECO:0000313" key="11">
    <source>
        <dbReference type="Proteomes" id="UP000597444"/>
    </source>
</evidence>
<protein>
    <submittedName>
        <fullName evidence="10">Lipoprotein</fullName>
    </submittedName>
</protein>
<dbReference type="PROSITE" id="PS51257">
    <property type="entry name" value="PROKAR_LIPOPROTEIN"/>
    <property type="match status" value="1"/>
</dbReference>
<evidence type="ECO:0000256" key="2">
    <source>
        <dbReference type="ARBA" id="ARBA00004533"/>
    </source>
</evidence>
<comment type="caution">
    <text evidence="10">The sequence shown here is derived from an EMBL/GenBank/DDBJ whole genome shotgun (WGS) entry which is preliminary data.</text>
</comment>
<evidence type="ECO:0000256" key="4">
    <source>
        <dbReference type="ARBA" id="ARBA00022448"/>
    </source>
</evidence>
<dbReference type="Proteomes" id="UP000597444">
    <property type="component" value="Unassembled WGS sequence"/>
</dbReference>
<dbReference type="PANTHER" id="PTHR30024">
    <property type="entry name" value="ALIPHATIC SULFONATES-BINDING PROTEIN-RELATED"/>
    <property type="match status" value="1"/>
</dbReference>
<dbReference type="InterPro" id="IPR001638">
    <property type="entry name" value="Solute-binding_3/MltF_N"/>
</dbReference>
<evidence type="ECO:0000313" key="10">
    <source>
        <dbReference type="EMBL" id="GHO96070.1"/>
    </source>
</evidence>
<dbReference type="SUPFAM" id="SSF53850">
    <property type="entry name" value="Periplasmic binding protein-like II"/>
    <property type="match status" value="1"/>
</dbReference>
<comment type="similarity">
    <text evidence="3">Belongs to the bacterial solute-binding protein SsuA/TauA family.</text>
</comment>
<dbReference type="InterPro" id="IPR010067">
    <property type="entry name" value="ABC_SsuA_sub-bd"/>
</dbReference>
<dbReference type="NCBIfam" id="TIGR01728">
    <property type="entry name" value="SsuA_fam"/>
    <property type="match status" value="1"/>
</dbReference>
<dbReference type="Pfam" id="PF13379">
    <property type="entry name" value="NMT1_2"/>
    <property type="match status" value="1"/>
</dbReference>
<keyword evidence="4" id="KW-0813">Transport</keyword>
<comment type="subcellular location">
    <subcellularLocation>
        <location evidence="2">Cell inner membrane</location>
    </subcellularLocation>
    <subcellularLocation>
        <location evidence="1">Periplasm</location>
    </subcellularLocation>
</comment>
<keyword evidence="5" id="KW-1003">Cell membrane</keyword>
<evidence type="ECO:0000256" key="7">
    <source>
        <dbReference type="ARBA" id="ARBA00022729"/>
    </source>
</evidence>
<dbReference type="PANTHER" id="PTHR30024:SF47">
    <property type="entry name" value="TAURINE-BINDING PERIPLASMIC PROTEIN"/>
    <property type="match status" value="1"/>
</dbReference>
<keyword evidence="8" id="KW-0472">Membrane</keyword>
<reference evidence="10" key="1">
    <citation type="submission" date="2020-10" db="EMBL/GenBank/DDBJ databases">
        <title>Taxonomic study of unclassified bacteria belonging to the class Ktedonobacteria.</title>
        <authorList>
            <person name="Yabe S."/>
            <person name="Wang C.M."/>
            <person name="Zheng Y."/>
            <person name="Sakai Y."/>
            <person name="Cavaletti L."/>
            <person name="Monciardini P."/>
            <person name="Donadio S."/>
        </authorList>
    </citation>
    <scope>NUCLEOTIDE SEQUENCE</scope>
    <source>
        <strain evidence="10">ID150040</strain>
    </source>
</reference>
<dbReference type="Gene3D" id="3.40.190.10">
    <property type="entry name" value="Periplasmic binding protein-like II"/>
    <property type="match status" value="2"/>
</dbReference>
<keyword evidence="6" id="KW-0997">Cell inner membrane</keyword>
<evidence type="ECO:0000256" key="6">
    <source>
        <dbReference type="ARBA" id="ARBA00022519"/>
    </source>
</evidence>
<dbReference type="SMART" id="SM00062">
    <property type="entry name" value="PBPb"/>
    <property type="match status" value="1"/>
</dbReference>
<sequence length="362" mass="38303">MRTLARRRSRAFPWFILLALIVLLLSACGGNASSSSTGGSGSGDSSVTVHLGYFPNLTHAVALVGVARGTFQKALGSNVKLDTKTFNAGPAEIEALFAGDIDIGYVGPNPAINGYVKSKGAALRIIAGASSGGALFIVRPGANIHSAKDLNGKKLATPQLGGTQDVSLRHYLQQNGLKTTDKGGTVQIVPTDNANILTAFKQGSIDGAWVPEPWATRLIVEDKGQVFVDERTLWPNNAFTTTVVVASKKFLDQHPDLVEKFLQAHVETVQYINSNSDQAKTQVNTQLKALTGKPLATPVIDGAFKNLDITYDPLAQSLFKAADSAYELGFLGTSKPDLSGIFDLTILNKVLKAKNLSPVAGS</sequence>
<name>A0A8J3N571_9CHLR</name>
<keyword evidence="7" id="KW-0732">Signal</keyword>
<dbReference type="GO" id="GO:0042597">
    <property type="term" value="C:periplasmic space"/>
    <property type="evidence" value="ECO:0007669"/>
    <property type="project" value="UniProtKB-SubCell"/>
</dbReference>
<evidence type="ECO:0000256" key="3">
    <source>
        <dbReference type="ARBA" id="ARBA00010742"/>
    </source>
</evidence>
<evidence type="ECO:0000256" key="8">
    <source>
        <dbReference type="ARBA" id="ARBA00023136"/>
    </source>
</evidence>
<keyword evidence="11" id="KW-1185">Reference proteome</keyword>
<dbReference type="GO" id="GO:0005886">
    <property type="term" value="C:plasma membrane"/>
    <property type="evidence" value="ECO:0007669"/>
    <property type="project" value="UniProtKB-SubCell"/>
</dbReference>
<evidence type="ECO:0000256" key="5">
    <source>
        <dbReference type="ARBA" id="ARBA00022475"/>
    </source>
</evidence>
<dbReference type="AlphaFoldDB" id="A0A8J3N571"/>
<evidence type="ECO:0000259" key="9">
    <source>
        <dbReference type="SMART" id="SM00062"/>
    </source>
</evidence>